<dbReference type="InterPro" id="IPR000792">
    <property type="entry name" value="Tscrpt_reg_LuxR_C"/>
</dbReference>
<dbReference type="Pfam" id="PF00196">
    <property type="entry name" value="GerE"/>
    <property type="match status" value="1"/>
</dbReference>
<dbReference type="SUPFAM" id="SSF46894">
    <property type="entry name" value="C-terminal effector domain of the bipartite response regulators"/>
    <property type="match status" value="1"/>
</dbReference>
<dbReference type="CDD" id="cd00156">
    <property type="entry name" value="REC"/>
    <property type="match status" value="1"/>
</dbReference>
<dbReference type="PANTHER" id="PTHR43214">
    <property type="entry name" value="TWO-COMPONENT RESPONSE REGULATOR"/>
    <property type="match status" value="1"/>
</dbReference>
<dbReference type="GO" id="GO:0003677">
    <property type="term" value="F:DNA binding"/>
    <property type="evidence" value="ECO:0007669"/>
    <property type="project" value="UniProtKB-KW"/>
</dbReference>
<evidence type="ECO:0000256" key="2">
    <source>
        <dbReference type="PROSITE-ProRule" id="PRU00169"/>
    </source>
</evidence>
<dbReference type="EMBL" id="RZUH01000001">
    <property type="protein sequence ID" value="KAA8829538.1"/>
    <property type="molecule type" value="Genomic_DNA"/>
</dbReference>
<keyword evidence="1" id="KW-0238">DNA-binding</keyword>
<accession>A0A5M9ZPV1</accession>
<protein>
    <submittedName>
        <fullName evidence="5">Response regulator transcription factor</fullName>
    </submittedName>
</protein>
<evidence type="ECO:0000259" key="4">
    <source>
        <dbReference type="PROSITE" id="PS50110"/>
    </source>
</evidence>
<dbReference type="SUPFAM" id="SSF52172">
    <property type="entry name" value="CheY-like"/>
    <property type="match status" value="1"/>
</dbReference>
<gene>
    <name evidence="5" type="ORF">EMO91_00550</name>
</gene>
<organism evidence="5 6">
    <name type="scientific">Bifidobacterium myosotis</name>
    <dbReference type="NCBI Taxonomy" id="1630166"/>
    <lineage>
        <taxon>Bacteria</taxon>
        <taxon>Bacillati</taxon>
        <taxon>Actinomycetota</taxon>
        <taxon>Actinomycetes</taxon>
        <taxon>Bifidobacteriales</taxon>
        <taxon>Bifidobacteriaceae</taxon>
        <taxon>Bifidobacterium</taxon>
    </lineage>
</organism>
<sequence length="222" mass="24622">MQGRRMKTKTVAIVDNDSWTISALRMFLNTKLPSAEIIWSALSGQEALEKIGEEPRPHVLLVDMSLSDMRGADVIRRIRRYDQTVILLAITAFPLEQYAMRASVAGAQALISKRYPKQIADSIDAADASWSGPDVDGVPFQTAKQAFYRVSAEKLSGIESLTTTEQRVVELCAQGFTSVEIAHTMGNAVATVNTHLRRALDKTGARNRTQLVAMWVRNQSMR</sequence>
<dbReference type="InterPro" id="IPR011006">
    <property type="entry name" value="CheY-like_superfamily"/>
</dbReference>
<dbReference type="GO" id="GO:0000160">
    <property type="term" value="P:phosphorelay signal transduction system"/>
    <property type="evidence" value="ECO:0007669"/>
    <property type="project" value="InterPro"/>
</dbReference>
<evidence type="ECO:0000313" key="5">
    <source>
        <dbReference type="EMBL" id="KAA8829538.1"/>
    </source>
</evidence>
<dbReference type="Proteomes" id="UP000410049">
    <property type="component" value="Unassembled WGS sequence"/>
</dbReference>
<dbReference type="PROSITE" id="PS50110">
    <property type="entry name" value="RESPONSE_REGULATORY"/>
    <property type="match status" value="1"/>
</dbReference>
<feature type="domain" description="Response regulatory" evidence="4">
    <location>
        <begin position="10"/>
        <end position="128"/>
    </location>
</feature>
<keyword evidence="2" id="KW-0597">Phosphoprotein</keyword>
<dbReference type="Pfam" id="PF00072">
    <property type="entry name" value="Response_reg"/>
    <property type="match status" value="1"/>
</dbReference>
<evidence type="ECO:0000313" key="6">
    <source>
        <dbReference type="Proteomes" id="UP000410049"/>
    </source>
</evidence>
<dbReference type="Gene3D" id="1.10.10.10">
    <property type="entry name" value="Winged helix-like DNA-binding domain superfamily/Winged helix DNA-binding domain"/>
    <property type="match status" value="1"/>
</dbReference>
<dbReference type="PRINTS" id="PR00038">
    <property type="entry name" value="HTHLUXR"/>
</dbReference>
<evidence type="ECO:0000259" key="3">
    <source>
        <dbReference type="PROSITE" id="PS50043"/>
    </source>
</evidence>
<dbReference type="PANTHER" id="PTHR43214:SF43">
    <property type="entry name" value="TWO-COMPONENT RESPONSE REGULATOR"/>
    <property type="match status" value="1"/>
</dbReference>
<dbReference type="AlphaFoldDB" id="A0A5M9ZPV1"/>
<evidence type="ECO:0000256" key="1">
    <source>
        <dbReference type="ARBA" id="ARBA00023125"/>
    </source>
</evidence>
<dbReference type="InterPro" id="IPR036388">
    <property type="entry name" value="WH-like_DNA-bd_sf"/>
</dbReference>
<dbReference type="PROSITE" id="PS50043">
    <property type="entry name" value="HTH_LUXR_2"/>
    <property type="match status" value="1"/>
</dbReference>
<feature type="modified residue" description="4-aspartylphosphate" evidence="2">
    <location>
        <position position="63"/>
    </location>
</feature>
<dbReference type="InterPro" id="IPR016032">
    <property type="entry name" value="Sig_transdc_resp-reg_C-effctor"/>
</dbReference>
<comment type="caution">
    <text evidence="5">The sequence shown here is derived from an EMBL/GenBank/DDBJ whole genome shotgun (WGS) entry which is preliminary data.</text>
</comment>
<name>A0A5M9ZPV1_9BIFI</name>
<dbReference type="CDD" id="cd06170">
    <property type="entry name" value="LuxR_C_like"/>
    <property type="match status" value="1"/>
</dbReference>
<dbReference type="InterPro" id="IPR001789">
    <property type="entry name" value="Sig_transdc_resp-reg_receiver"/>
</dbReference>
<proteinExistence type="predicted"/>
<reference evidence="5 6" key="1">
    <citation type="journal article" date="2019" name="Syst. Appl. Microbiol.">
        <title>Characterization of Bifidobacterium species in feaces of the Egyptian fruit bat: Description of B. vespertilionis sp. nov. and B. rousetti sp. nov.</title>
        <authorList>
            <person name="Modesto M."/>
            <person name="Satti M."/>
            <person name="Watanabe K."/>
            <person name="Puglisi E."/>
            <person name="Morelli L."/>
            <person name="Huang C.-H."/>
            <person name="Liou J.-S."/>
            <person name="Miyashita M."/>
            <person name="Tamura T."/>
            <person name="Saito S."/>
            <person name="Mori K."/>
            <person name="Huang L."/>
            <person name="Sciavilla P."/>
            <person name="Sandri C."/>
            <person name="Spiezio C."/>
            <person name="Vitali F."/>
            <person name="Cavalieri D."/>
            <person name="Perpetuini G."/>
            <person name="Tofalo R."/>
            <person name="Bonetti A."/>
            <person name="Arita M."/>
            <person name="Mattarelli P."/>
        </authorList>
    </citation>
    <scope>NUCLEOTIDE SEQUENCE [LARGE SCALE GENOMIC DNA]</scope>
    <source>
        <strain evidence="5 6">RST17</strain>
    </source>
</reference>
<dbReference type="SMART" id="SM00421">
    <property type="entry name" value="HTH_LUXR"/>
    <property type="match status" value="1"/>
</dbReference>
<dbReference type="SMART" id="SM00448">
    <property type="entry name" value="REC"/>
    <property type="match status" value="1"/>
</dbReference>
<feature type="domain" description="HTH luxR-type" evidence="3">
    <location>
        <begin position="154"/>
        <end position="219"/>
    </location>
</feature>
<dbReference type="InterPro" id="IPR039420">
    <property type="entry name" value="WalR-like"/>
</dbReference>
<dbReference type="Gene3D" id="3.40.50.2300">
    <property type="match status" value="1"/>
</dbReference>
<dbReference type="GO" id="GO:0006355">
    <property type="term" value="P:regulation of DNA-templated transcription"/>
    <property type="evidence" value="ECO:0007669"/>
    <property type="project" value="InterPro"/>
</dbReference>